<reference evidence="1" key="1">
    <citation type="journal article" date="2011" name="PLoS ONE">
        <title>The entomopathogenic bacterial endosymbionts xenorhabdus and photorhabdus: convergent lifestyles from divergent genomes.</title>
        <authorList>
            <person name="Chaston J.M."/>
            <person name="Suen G."/>
            <person name="Tucker S.L."/>
            <person name="Andersen A.W."/>
            <person name="Bhasin A."/>
            <person name="Bode E."/>
            <person name="Bode H.B."/>
            <person name="Brachmann A.O."/>
            <person name="Cowles C.E."/>
            <person name="Cowles K.N."/>
            <person name="Darby C."/>
            <person name="de Leon L."/>
            <person name="Drace K."/>
            <person name="Du Z."/>
            <person name="Givaudan A."/>
            <person name="Herbert Tran E.E."/>
            <person name="Jewell K.A."/>
            <person name="Knack J.J."/>
            <person name="Krasomil-Osterfeld K.C."/>
            <person name="Kukor R."/>
            <person name="Lanois A."/>
            <person name="Latreille P."/>
            <person name="Leimgruber N.K."/>
            <person name="Lipke C.M."/>
            <person name="Liu R."/>
            <person name="Lu X."/>
            <person name="Martens E.C."/>
            <person name="Marri P.R."/>
            <person name="Medigue C."/>
            <person name="Menard M.L."/>
            <person name="Miller N.M."/>
            <person name="Morales-Soto N."/>
            <person name="Norton S."/>
            <person name="Ogier J.C."/>
            <person name="Orchard S.S."/>
            <person name="Park D."/>
            <person name="Park Y."/>
            <person name="Qurollo B.A."/>
            <person name="Sugar D.R."/>
            <person name="Richards G.R."/>
            <person name="Rouy Z."/>
            <person name="Slominski B."/>
            <person name="Slominski K."/>
            <person name="Snyder H."/>
            <person name="Tjaden B.C."/>
            <person name="van der Hoeven R."/>
            <person name="Welch R.D."/>
            <person name="Wheeler C."/>
            <person name="Xiang B."/>
            <person name="Barbazuk B."/>
            <person name="Gaudriault S."/>
            <person name="Goodner B."/>
            <person name="Slater S.C."/>
            <person name="Forst S."/>
            <person name="Goldman B.S."/>
            <person name="Goodrich-Blair H."/>
        </authorList>
    </citation>
    <scope>NUCLEOTIDE SEQUENCE [LARGE SCALE GENOMIC DNA]</scope>
    <source>
        <strain evidence="1">SS-2004</strain>
    </source>
</reference>
<dbReference type="EMBL" id="FN667741">
    <property type="protein sequence ID" value="CBJ80272.1"/>
    <property type="molecule type" value="Genomic_DNA"/>
</dbReference>
<dbReference type="HOGENOM" id="CLU_3392070_0_0_6"/>
<accession>D3UZX9</accession>
<sequence>MEAFQFYYHWELDYLRQLEKLVGEEKGHVLND</sequence>
<evidence type="ECO:0000313" key="1">
    <source>
        <dbReference type="EMBL" id="CBJ80272.1"/>
    </source>
</evidence>
<proteinExistence type="predicted"/>
<protein>
    <submittedName>
        <fullName evidence="1">Uncharacterized protein</fullName>
    </submittedName>
</protein>
<dbReference type="AlphaFoldDB" id="D3UZX9"/>
<dbReference type="Proteomes" id="UP000002045">
    <property type="component" value="Chromosome"/>
</dbReference>
<dbReference type="KEGG" id="xbo:XBJ1_1133"/>
<name>D3UZX9_XENBS</name>
<gene>
    <name evidence="1" type="ordered locus">XBJ1_1133</name>
</gene>
<organism evidence="1 2">
    <name type="scientific">Xenorhabdus bovienii (strain SS-2004)</name>
    <name type="common">Xenorhabdus nematophila subsp. bovienii</name>
    <dbReference type="NCBI Taxonomy" id="406818"/>
    <lineage>
        <taxon>Bacteria</taxon>
        <taxon>Pseudomonadati</taxon>
        <taxon>Pseudomonadota</taxon>
        <taxon>Gammaproteobacteria</taxon>
        <taxon>Enterobacterales</taxon>
        <taxon>Morganellaceae</taxon>
        <taxon>Xenorhabdus</taxon>
    </lineage>
</organism>
<evidence type="ECO:0000313" key="2">
    <source>
        <dbReference type="Proteomes" id="UP000002045"/>
    </source>
</evidence>